<dbReference type="Pfam" id="PF05036">
    <property type="entry name" value="SPOR"/>
    <property type="match status" value="1"/>
</dbReference>
<reference evidence="3" key="1">
    <citation type="submission" date="2023-04" db="EMBL/GenBank/DDBJ databases">
        <title>Complete genome sequence of Temperatibacter marinus.</title>
        <authorList>
            <person name="Rong J.-C."/>
            <person name="Yi M.-L."/>
            <person name="Zhao Q."/>
        </authorList>
    </citation>
    <scope>NUCLEOTIDE SEQUENCE</scope>
    <source>
        <strain evidence="3">NBRC 110045</strain>
    </source>
</reference>
<organism evidence="3 4">
    <name type="scientific">Temperatibacter marinus</name>
    <dbReference type="NCBI Taxonomy" id="1456591"/>
    <lineage>
        <taxon>Bacteria</taxon>
        <taxon>Pseudomonadati</taxon>
        <taxon>Pseudomonadota</taxon>
        <taxon>Alphaproteobacteria</taxon>
        <taxon>Kordiimonadales</taxon>
        <taxon>Temperatibacteraceae</taxon>
        <taxon>Temperatibacter</taxon>
    </lineage>
</organism>
<feature type="repeat" description="TPR" evidence="1">
    <location>
        <begin position="126"/>
        <end position="159"/>
    </location>
</feature>
<dbReference type="AlphaFoldDB" id="A0AA52EEM5"/>
<gene>
    <name evidence="3" type="ORF">QGN29_03280</name>
</gene>
<evidence type="ECO:0000259" key="2">
    <source>
        <dbReference type="Pfam" id="PF05036"/>
    </source>
</evidence>
<dbReference type="EMBL" id="CP123872">
    <property type="protein sequence ID" value="WND03391.1"/>
    <property type="molecule type" value="Genomic_DNA"/>
</dbReference>
<dbReference type="Pfam" id="PF12895">
    <property type="entry name" value="ANAPC3"/>
    <property type="match status" value="1"/>
</dbReference>
<sequence length="447" mass="49217">MLNIGKLVVISAFVPLVSGCSGLSGPSFDNADVTALRQAKPNMQRAHTEDPQVSSSEYRRNLYNTALILARKGDHQAAIPIFRHSLASSDTLERRTALASSLVAVGQHQEAAQLLQEVTNAGTGHGETWYTLGKSWLALGRYDEALAAFSEASNRLTGDPRPRSARGVTFAAMGNISSALNSFDMALKVRSQDRETLSNKALVQALSDNEGAAIEILETLVDTEQADPRDRQNLALAYLMQGEDEKAHAIGRIDLDQETLTDTFLFYQEIKALPIDYRMRALVSGAVDPAWDSRESANMKLANNDNRIEAAKRIILKPAPEPRPTPPPLPEPVVQEDPVIPPLLEPEGWAVQIGAYRTIKNLVRGWDILKERNADILEGIPPRRSEKDFGPRDSTPSGFYYRLNAGPLENYSAAKILCDAFIERGTDCWIRPPEKPEGKLPSRAENQ</sequence>
<dbReference type="PROSITE" id="PS51257">
    <property type="entry name" value="PROKAR_LIPOPROTEIN"/>
    <property type="match status" value="1"/>
</dbReference>
<dbReference type="InterPro" id="IPR011990">
    <property type="entry name" value="TPR-like_helical_dom_sf"/>
</dbReference>
<dbReference type="KEGG" id="tmk:QGN29_03280"/>
<proteinExistence type="predicted"/>
<dbReference type="PANTHER" id="PTHR12558:SF13">
    <property type="entry name" value="CELL DIVISION CYCLE PROTEIN 27 HOMOLOG"/>
    <property type="match status" value="1"/>
</dbReference>
<accession>A0AA52EEM5</accession>
<dbReference type="InterPro" id="IPR007730">
    <property type="entry name" value="SPOR-like_dom"/>
</dbReference>
<dbReference type="PROSITE" id="PS50005">
    <property type="entry name" value="TPR"/>
    <property type="match status" value="1"/>
</dbReference>
<protein>
    <submittedName>
        <fullName evidence="3">Tetratricopeptide repeat protein</fullName>
    </submittedName>
</protein>
<dbReference type="SMART" id="SM00028">
    <property type="entry name" value="TPR"/>
    <property type="match status" value="3"/>
</dbReference>
<keyword evidence="4" id="KW-1185">Reference proteome</keyword>
<dbReference type="InterPro" id="IPR019734">
    <property type="entry name" value="TPR_rpt"/>
</dbReference>
<evidence type="ECO:0000313" key="3">
    <source>
        <dbReference type="EMBL" id="WND03391.1"/>
    </source>
</evidence>
<keyword evidence="1" id="KW-0802">TPR repeat</keyword>
<dbReference type="GO" id="GO:0042834">
    <property type="term" value="F:peptidoglycan binding"/>
    <property type="evidence" value="ECO:0007669"/>
    <property type="project" value="InterPro"/>
</dbReference>
<dbReference type="Gene3D" id="1.25.40.10">
    <property type="entry name" value="Tetratricopeptide repeat domain"/>
    <property type="match status" value="1"/>
</dbReference>
<feature type="domain" description="SPOR" evidence="2">
    <location>
        <begin position="346"/>
        <end position="431"/>
    </location>
</feature>
<dbReference type="Proteomes" id="UP001268683">
    <property type="component" value="Chromosome"/>
</dbReference>
<evidence type="ECO:0000256" key="1">
    <source>
        <dbReference type="PROSITE-ProRule" id="PRU00339"/>
    </source>
</evidence>
<dbReference type="PANTHER" id="PTHR12558">
    <property type="entry name" value="CELL DIVISION CYCLE 16,23,27"/>
    <property type="match status" value="1"/>
</dbReference>
<evidence type="ECO:0000313" key="4">
    <source>
        <dbReference type="Proteomes" id="UP001268683"/>
    </source>
</evidence>
<dbReference type="RefSeq" id="WP_310799244.1">
    <property type="nucleotide sequence ID" value="NZ_CP123872.1"/>
</dbReference>
<dbReference type="Gene3D" id="3.30.70.1070">
    <property type="entry name" value="Sporulation related repeat"/>
    <property type="match status" value="1"/>
</dbReference>
<name>A0AA52EEM5_9PROT</name>
<dbReference type="SUPFAM" id="SSF48452">
    <property type="entry name" value="TPR-like"/>
    <property type="match status" value="2"/>
</dbReference>
<dbReference type="InterPro" id="IPR036680">
    <property type="entry name" value="SPOR-like_sf"/>
</dbReference>